<evidence type="ECO:0000259" key="1">
    <source>
        <dbReference type="PROSITE" id="PS51459"/>
    </source>
</evidence>
<dbReference type="EC" id="2.7.7.-" evidence="2"/>
<dbReference type="Gene3D" id="1.10.3290.10">
    <property type="entry name" value="Fido-like domain"/>
    <property type="match status" value="1"/>
</dbReference>
<dbReference type="InterPro" id="IPR040198">
    <property type="entry name" value="Fido_containing"/>
</dbReference>
<proteinExistence type="predicted"/>
<keyword evidence="2" id="KW-0808">Transferase</keyword>
<dbReference type="Pfam" id="PF13784">
    <property type="entry name" value="Fic_N"/>
    <property type="match status" value="1"/>
</dbReference>
<reference evidence="2 3" key="2">
    <citation type="submission" date="2024-09" db="EMBL/GenBank/DDBJ databases">
        <title>Draft genome sequence of Candidatus Magnetaquicoccaceae bacterium FCR-1.</title>
        <authorList>
            <person name="Shimoshige H."/>
            <person name="Shimamura S."/>
            <person name="Taoka A."/>
            <person name="Kobayashi H."/>
            <person name="Maekawa T."/>
        </authorList>
    </citation>
    <scope>NUCLEOTIDE SEQUENCE [LARGE SCALE GENOMIC DNA]</scope>
    <source>
        <strain evidence="2 3">FCR-1</strain>
    </source>
</reference>
<organism evidence="2 3">
    <name type="scientific">Candidatus Magnetaquiglobus chichijimensis</name>
    <dbReference type="NCBI Taxonomy" id="3141448"/>
    <lineage>
        <taxon>Bacteria</taxon>
        <taxon>Pseudomonadati</taxon>
        <taxon>Pseudomonadota</taxon>
        <taxon>Magnetococcia</taxon>
        <taxon>Magnetococcales</taxon>
        <taxon>Candidatus Magnetaquicoccaceae</taxon>
        <taxon>Candidatus Magnetaquiglobus</taxon>
    </lineage>
</organism>
<dbReference type="SUPFAM" id="SSF140931">
    <property type="entry name" value="Fic-like"/>
    <property type="match status" value="1"/>
</dbReference>
<dbReference type="Pfam" id="PF11972">
    <property type="entry name" value="HTH_13"/>
    <property type="match status" value="1"/>
</dbReference>
<evidence type="ECO:0000313" key="3">
    <source>
        <dbReference type="Proteomes" id="UP001628193"/>
    </source>
</evidence>
<dbReference type="Pfam" id="PF02661">
    <property type="entry name" value="Fic"/>
    <property type="match status" value="1"/>
</dbReference>
<dbReference type="InterPro" id="IPR025758">
    <property type="entry name" value="Fic/DOC_N"/>
</dbReference>
<protein>
    <submittedName>
        <fullName evidence="2">Protein adenylyltransferase SoFic</fullName>
        <ecNumber evidence="2">2.7.7.-</ecNumber>
    </submittedName>
</protein>
<name>A0ABQ0C8U1_9PROT</name>
<keyword evidence="3" id="KW-1185">Reference proteome</keyword>
<dbReference type="InterPro" id="IPR021068">
    <property type="entry name" value="HTH_DNA-bd"/>
</dbReference>
<dbReference type="InterPro" id="IPR036597">
    <property type="entry name" value="Fido-like_dom_sf"/>
</dbReference>
<comment type="caution">
    <text evidence="2">The sequence shown here is derived from an EMBL/GenBank/DDBJ whole genome shotgun (WGS) entry which is preliminary data.</text>
</comment>
<dbReference type="PANTHER" id="PTHR13504">
    <property type="entry name" value="FIDO DOMAIN-CONTAINING PROTEIN DDB_G0283145"/>
    <property type="match status" value="1"/>
</dbReference>
<accession>A0ABQ0C8U1</accession>
<gene>
    <name evidence="2" type="primary">fic</name>
    <name evidence="2" type="ORF">SIID45300_01627</name>
</gene>
<dbReference type="PROSITE" id="PS51459">
    <property type="entry name" value="FIDO"/>
    <property type="match status" value="1"/>
</dbReference>
<dbReference type="RefSeq" id="WP_420905003.1">
    <property type="nucleotide sequence ID" value="NZ_BAAFGK010000004.1"/>
</dbReference>
<feature type="domain" description="Fido" evidence="1">
    <location>
        <begin position="125"/>
        <end position="275"/>
    </location>
</feature>
<reference evidence="2 3" key="1">
    <citation type="submission" date="2024-05" db="EMBL/GenBank/DDBJ databases">
        <authorList>
            <consortium name="Candidatus Magnetaquicoccaceae bacterium FCR-1 genome sequencing consortium"/>
            <person name="Shimoshige H."/>
            <person name="Shimamura S."/>
            <person name="Taoka A."/>
            <person name="Kobayashi H."/>
            <person name="Maekawa T."/>
        </authorList>
    </citation>
    <scope>NUCLEOTIDE SEQUENCE [LARGE SCALE GENOMIC DNA]</scope>
    <source>
        <strain evidence="2 3">FCR-1</strain>
    </source>
</reference>
<dbReference type="PIRSF" id="PIRSF038925">
    <property type="entry name" value="AMP-prot_trans"/>
    <property type="match status" value="1"/>
</dbReference>
<sequence length="379" mass="43837">MKFEDFHSGTFRQQYQYKSFHPAPINQEWSWDDPRISTLLERASKALGELNAFTLIVPEVDLYLQMHVLKEANLSSRIEGTRTEMDEAVLEEEEILPERRNDWREVQNHVRAMNEAIASLRDLPLSLRLLKQNHAILMQGVRGERKTPGEFRRSQNWVGGATLADAAFIPPHQDDLPDLLTDLEAFWHNDAIQVPHLIRCALSHYQFETIHPFLDGNGRIGRLLITLYLVSHGLLAKPSLYLSAHLEKHRGAYFDALTRVRESNDLGHWCRFFLQAVEETAEKGKETFRQLLALRQEIDGRIVTLGRRAENGRRLIQFLYRRPVVNVGLVAAELGLQYQAANQLVAALGEFALLEEMTGYQRNRLFRFRPYLDIFQAEK</sequence>
<dbReference type="GO" id="GO:0016779">
    <property type="term" value="F:nucleotidyltransferase activity"/>
    <property type="evidence" value="ECO:0007669"/>
    <property type="project" value="UniProtKB-KW"/>
</dbReference>
<evidence type="ECO:0000313" key="2">
    <source>
        <dbReference type="EMBL" id="GAB0057303.1"/>
    </source>
</evidence>
<dbReference type="EMBL" id="BAAFGK010000004">
    <property type="protein sequence ID" value="GAB0057303.1"/>
    <property type="molecule type" value="Genomic_DNA"/>
</dbReference>
<keyword evidence="2" id="KW-0548">Nucleotidyltransferase</keyword>
<dbReference type="PANTHER" id="PTHR13504:SF38">
    <property type="entry name" value="FIDO DOMAIN-CONTAINING PROTEIN"/>
    <property type="match status" value="1"/>
</dbReference>
<dbReference type="InterPro" id="IPR026287">
    <property type="entry name" value="SoFic-like"/>
</dbReference>
<dbReference type="Proteomes" id="UP001628193">
    <property type="component" value="Unassembled WGS sequence"/>
</dbReference>
<dbReference type="InterPro" id="IPR003812">
    <property type="entry name" value="Fido"/>
</dbReference>